<dbReference type="Pfam" id="PF07727">
    <property type="entry name" value="RVT_2"/>
    <property type="match status" value="1"/>
</dbReference>
<accession>A0A6L2N1J6</accession>
<evidence type="ECO:0000256" key="1">
    <source>
        <dbReference type="SAM" id="MobiDB-lite"/>
    </source>
</evidence>
<feature type="compositionally biased region" description="Basic and acidic residues" evidence="1">
    <location>
        <begin position="41"/>
        <end position="54"/>
    </location>
</feature>
<proteinExistence type="predicted"/>
<dbReference type="EMBL" id="BKCJ010007781">
    <property type="protein sequence ID" value="GEU78982.1"/>
    <property type="molecule type" value="Genomic_DNA"/>
</dbReference>
<dbReference type="AlphaFoldDB" id="A0A6L2N1J6"/>
<sequence length="939" mass="106510">MNYQPNHNAGIQGNFDADAAATFDVNENKNKVHVSPSSSDKPNKHDDKAKREAKGNSLVNASSVPVTAIGSNLTNSTNNFNATSPSDNVVSLNFRIGGKSSFVDPSQYPDDPYMPTLEDIIYSDDEKDIGAEADFSNLEINIFISPIPTTRVHKDHPVSQIIGELTSAPQTRSIARMGHTQEEGINYEKVFTPVAMIEAIRLFLAYASFMGFMVYQMDVKSAFLYRTIEEEVYVCRPPGFKDPDYLDKVYKVVKALYRLRQAPIAWYETLANYLLENGFQRGKIDQTLFIKKQKGDILLVQVYVDDIIFGSTNKKLCKAFKKLMKDKFQMSTMDSKSVVGLWIVNFLNAHTIQYALMVNPPIYVSCIKQFWASVSVKKTNDVVMKLQALIEKKKVVVTEDTIRQDIRLDDANGVECFPNEEISMVRNVDSPSKFLMYLRFLQVMINTQVDDLSSHNTKYTSPTLTQKVFANMRRIGKGFSGVETPLFDTMLVQPQVQDAAEVDVEDEDDNEGRIEEDVTAVKEVNAVEPTVFDDDEVTMTMTQTLIKMKAKKARLLDEQMAKRLQDEELEQVAARGNRKKRIWKELKCYNNNMIKSKKTLTRIIWLGTRYNTTRLRAEVEVSGSSSTQQDTPTVDPTEISKEDVQDMLQIIPMAEFKVEALQVKYPLIDWEIHFEGSRTYWKIIRVSGITKAYQSFKDMLKSFDREDLNALWRLVKEKFNAVMLLMLSAKLQVDEDCEMARDLVMKIFIEANKPKSRRCLPTTYKGLIEKTYTWIEAKEVTNGASNNHIEGFDRLNKGFSWDNNKGKKKNKDRFSSYKGSNHGLLANLSKSPREILAMEKAAKAFEQPPRMTATTDLFNMIVMESFMFRKRNIRMSSGTATTDLFDIKAESFKLGISSLIIKRMSSSIPPTSGITISITSELTSSESGGDASSWGQLSL</sequence>
<gene>
    <name evidence="3" type="ORF">Tci_050960</name>
</gene>
<dbReference type="InterPro" id="IPR043502">
    <property type="entry name" value="DNA/RNA_pol_sf"/>
</dbReference>
<comment type="caution">
    <text evidence="3">The sequence shown here is derived from an EMBL/GenBank/DDBJ whole genome shotgun (WGS) entry which is preliminary data.</text>
</comment>
<evidence type="ECO:0000313" key="3">
    <source>
        <dbReference type="EMBL" id="GEU78982.1"/>
    </source>
</evidence>
<reference evidence="3" key="1">
    <citation type="journal article" date="2019" name="Sci. Rep.">
        <title>Draft genome of Tanacetum cinerariifolium, the natural source of mosquito coil.</title>
        <authorList>
            <person name="Yamashiro T."/>
            <person name="Shiraishi A."/>
            <person name="Satake H."/>
            <person name="Nakayama K."/>
        </authorList>
    </citation>
    <scope>NUCLEOTIDE SEQUENCE</scope>
</reference>
<dbReference type="SUPFAM" id="SSF56672">
    <property type="entry name" value="DNA/RNA polymerases"/>
    <property type="match status" value="1"/>
</dbReference>
<evidence type="ECO:0000259" key="2">
    <source>
        <dbReference type="Pfam" id="PF07727"/>
    </source>
</evidence>
<name>A0A6L2N1J6_TANCI</name>
<feature type="domain" description="Reverse transcriptase Ty1/copia-type" evidence="2">
    <location>
        <begin position="146"/>
        <end position="347"/>
    </location>
</feature>
<dbReference type="InterPro" id="IPR013103">
    <property type="entry name" value="RVT_2"/>
</dbReference>
<feature type="region of interest" description="Disordered" evidence="1">
    <location>
        <begin position="30"/>
        <end position="60"/>
    </location>
</feature>
<organism evidence="3">
    <name type="scientific">Tanacetum cinerariifolium</name>
    <name type="common">Dalmatian daisy</name>
    <name type="synonym">Chrysanthemum cinerariifolium</name>
    <dbReference type="NCBI Taxonomy" id="118510"/>
    <lineage>
        <taxon>Eukaryota</taxon>
        <taxon>Viridiplantae</taxon>
        <taxon>Streptophyta</taxon>
        <taxon>Embryophyta</taxon>
        <taxon>Tracheophyta</taxon>
        <taxon>Spermatophyta</taxon>
        <taxon>Magnoliopsida</taxon>
        <taxon>eudicotyledons</taxon>
        <taxon>Gunneridae</taxon>
        <taxon>Pentapetalae</taxon>
        <taxon>asterids</taxon>
        <taxon>campanulids</taxon>
        <taxon>Asterales</taxon>
        <taxon>Asteraceae</taxon>
        <taxon>Asteroideae</taxon>
        <taxon>Anthemideae</taxon>
        <taxon>Anthemidinae</taxon>
        <taxon>Tanacetum</taxon>
    </lineage>
</organism>
<protein>
    <submittedName>
        <fullName evidence="3">Putative ribonuclease H-like domain-containing protein</fullName>
    </submittedName>
</protein>